<name>A0A2P8HEA5_9BACI</name>
<evidence type="ECO:0000313" key="1">
    <source>
        <dbReference type="EMBL" id="PSL44568.1"/>
    </source>
</evidence>
<gene>
    <name evidence="1" type="ORF">B0H94_108181</name>
</gene>
<accession>A0A2P8HEA5</accession>
<protein>
    <submittedName>
        <fullName evidence="1">EcsC family protein</fullName>
    </submittedName>
</protein>
<reference evidence="1 2" key="1">
    <citation type="submission" date="2018-03" db="EMBL/GenBank/DDBJ databases">
        <title>Genomic Encyclopedia of Type Strains, Phase III (KMG-III): the genomes of soil and plant-associated and newly described type strains.</title>
        <authorList>
            <person name="Whitman W."/>
        </authorList>
    </citation>
    <scope>NUCLEOTIDE SEQUENCE [LARGE SCALE GENOMIC DNA]</scope>
    <source>
        <strain evidence="1 2">CGMCC 1.07653</strain>
    </source>
</reference>
<dbReference type="PANTHER" id="PTHR41260:SF1">
    <property type="entry name" value="PROTEIN ECSC"/>
    <property type="match status" value="1"/>
</dbReference>
<sequence length="278" mass="32365">MSSYIERRWQEIEKWENTHFTYDATDLEVTSHRALEKGFYNLPESQRRRALMFVDKFLFYAQSLTLNSKYHDEAEDRLIRMGQVFDDEIQSIEDFHQLQLPQLNYLLSTQLAKQRLVSLGQGGATGFGGPLLLASDLPMLLLINLRTVQLTAMTYGYDLRYPNEMMTALQVFHTASLPKRMQKAYWDQLPLHQDENGSSPYFYDGEEEVVDATWLLQPLRHIAKAVVLQNFRKKLLQGVPVLGIAFGAAVNYQFAREVSEVAKRYYEKRWIIEHTNGE</sequence>
<dbReference type="AlphaFoldDB" id="A0A2P8HEA5"/>
<dbReference type="InterPro" id="IPR024787">
    <property type="entry name" value="EcsC"/>
</dbReference>
<dbReference type="RefSeq" id="WP_106589037.1">
    <property type="nucleotide sequence ID" value="NZ_PYAV01000008.1"/>
</dbReference>
<proteinExistence type="predicted"/>
<keyword evidence="2" id="KW-1185">Reference proteome</keyword>
<dbReference type="Proteomes" id="UP000242310">
    <property type="component" value="Unassembled WGS sequence"/>
</dbReference>
<evidence type="ECO:0000313" key="2">
    <source>
        <dbReference type="Proteomes" id="UP000242310"/>
    </source>
</evidence>
<dbReference type="PANTHER" id="PTHR41260">
    <property type="entry name" value="PROTEIN ECSC"/>
    <property type="match status" value="1"/>
</dbReference>
<organism evidence="1 2">
    <name type="scientific">Salsuginibacillus halophilus</name>
    <dbReference type="NCBI Taxonomy" id="517424"/>
    <lineage>
        <taxon>Bacteria</taxon>
        <taxon>Bacillati</taxon>
        <taxon>Bacillota</taxon>
        <taxon>Bacilli</taxon>
        <taxon>Bacillales</taxon>
        <taxon>Bacillaceae</taxon>
        <taxon>Salsuginibacillus</taxon>
    </lineage>
</organism>
<dbReference type="OrthoDB" id="2040879at2"/>
<dbReference type="Pfam" id="PF12787">
    <property type="entry name" value="EcsC"/>
    <property type="match status" value="1"/>
</dbReference>
<dbReference type="EMBL" id="PYAV01000008">
    <property type="protein sequence ID" value="PSL44568.1"/>
    <property type="molecule type" value="Genomic_DNA"/>
</dbReference>
<comment type="caution">
    <text evidence="1">The sequence shown here is derived from an EMBL/GenBank/DDBJ whole genome shotgun (WGS) entry which is preliminary data.</text>
</comment>